<protein>
    <submittedName>
        <fullName evidence="3">Uncharacterized protein LOC105156352</fullName>
    </submittedName>
</protein>
<dbReference type="InParanoid" id="A0A6I9SML4"/>
<dbReference type="GeneID" id="105156352"/>
<dbReference type="Proteomes" id="UP000504604">
    <property type="component" value="Linkage group LG1"/>
</dbReference>
<keyword evidence="2" id="KW-1185">Reference proteome</keyword>
<gene>
    <name evidence="3" type="primary">LOC105156352</name>
</gene>
<proteinExistence type="predicted"/>
<evidence type="ECO:0000259" key="1">
    <source>
        <dbReference type="Pfam" id="PF07727"/>
    </source>
</evidence>
<dbReference type="OrthoDB" id="7473114at2759"/>
<dbReference type="InterPro" id="IPR013103">
    <property type="entry name" value="RVT_2"/>
</dbReference>
<accession>A0A6I9SML4</accession>
<dbReference type="RefSeq" id="XP_011070764.1">
    <property type="nucleotide sequence ID" value="XM_011072462.1"/>
</dbReference>
<dbReference type="Pfam" id="PF07727">
    <property type="entry name" value="RVT_2"/>
    <property type="match status" value="1"/>
</dbReference>
<dbReference type="AlphaFoldDB" id="A0A6I9SML4"/>
<dbReference type="KEGG" id="sind:105156352"/>
<evidence type="ECO:0000313" key="3">
    <source>
        <dbReference type="RefSeq" id="XP_011070764.1"/>
    </source>
</evidence>
<dbReference type="InterPro" id="IPR043502">
    <property type="entry name" value="DNA/RNA_pol_sf"/>
</dbReference>
<organism evidence="2 3">
    <name type="scientific">Sesamum indicum</name>
    <name type="common">Oriental sesame</name>
    <name type="synonym">Sesamum orientale</name>
    <dbReference type="NCBI Taxonomy" id="4182"/>
    <lineage>
        <taxon>Eukaryota</taxon>
        <taxon>Viridiplantae</taxon>
        <taxon>Streptophyta</taxon>
        <taxon>Embryophyta</taxon>
        <taxon>Tracheophyta</taxon>
        <taxon>Spermatophyta</taxon>
        <taxon>Magnoliopsida</taxon>
        <taxon>eudicotyledons</taxon>
        <taxon>Gunneridae</taxon>
        <taxon>Pentapetalae</taxon>
        <taxon>asterids</taxon>
        <taxon>lamiids</taxon>
        <taxon>Lamiales</taxon>
        <taxon>Pedaliaceae</taxon>
        <taxon>Sesamum</taxon>
    </lineage>
</organism>
<name>A0A6I9SML4_SESIN</name>
<feature type="domain" description="Reverse transcriptase Ty1/copia-type" evidence="1">
    <location>
        <begin position="154"/>
        <end position="295"/>
    </location>
</feature>
<reference evidence="2" key="1">
    <citation type="submission" date="2024-10" db="UniProtKB">
        <authorList>
            <consortium name="RefSeq"/>
        </authorList>
    </citation>
    <scope>NUCLEOTIDE SEQUENCE [LARGE SCALE GENOMIC DNA]</scope>
    <source>
        <strain evidence="2">cv. Zhongzhi No. 13</strain>
    </source>
</reference>
<dbReference type="SUPFAM" id="SSF56672">
    <property type="entry name" value="DNA/RNA polymerases"/>
    <property type="match status" value="1"/>
</dbReference>
<sequence length="306" mass="33924">MLSYMSTPFHIATSPRLRHLLLCPFLFDDLDPLNPMSDPISPPAAITPSSVPPVPPSVPLHRSRRPHIRPTWLSDYDCHCVPSSFSCISASSAHSGFVAHLSTLQEPKSYLQACKDKNWVEAMSKELDALAENKTWILTPLLSGNVLLVDKAITVRIFLALATSNSWPLLQLEINNAFFHGFLTEDFYMDPPEGLIGVPIGQVCKLQRSLYGLKQASRQWNLELTTQLLAFGFHQSSHEHCLFVKRSSSDFTVLLVYVDDILLTGSSSSALDFVNPILIVFSASKTLAWPSIFLGSSSLVPLMVCR</sequence>
<reference evidence="3" key="2">
    <citation type="submission" date="2025-08" db="UniProtKB">
        <authorList>
            <consortium name="RefSeq"/>
        </authorList>
    </citation>
    <scope>IDENTIFICATION</scope>
</reference>
<evidence type="ECO:0000313" key="2">
    <source>
        <dbReference type="Proteomes" id="UP000504604"/>
    </source>
</evidence>